<dbReference type="InterPro" id="IPR008551">
    <property type="entry name" value="TANGO2"/>
</dbReference>
<dbReference type="GO" id="GO:0007030">
    <property type="term" value="P:Golgi organization"/>
    <property type="evidence" value="ECO:0007669"/>
    <property type="project" value="TreeGrafter"/>
</dbReference>
<dbReference type="EMBL" id="GL449965">
    <property type="protein sequence ID" value="EFN81661.1"/>
    <property type="molecule type" value="Genomic_DNA"/>
</dbReference>
<gene>
    <name evidence="1" type="ORF">EAI_14288</name>
</gene>
<dbReference type="GO" id="GO:0005794">
    <property type="term" value="C:Golgi apparatus"/>
    <property type="evidence" value="ECO:0007669"/>
    <property type="project" value="TreeGrafter"/>
</dbReference>
<reference evidence="1 2" key="1">
    <citation type="journal article" date="2010" name="Science">
        <title>Genomic comparison of the ants Camponotus floridanus and Harpegnathos saltator.</title>
        <authorList>
            <person name="Bonasio R."/>
            <person name="Zhang G."/>
            <person name="Ye C."/>
            <person name="Mutti N.S."/>
            <person name="Fang X."/>
            <person name="Qin N."/>
            <person name="Donahue G."/>
            <person name="Yang P."/>
            <person name="Li Q."/>
            <person name="Li C."/>
            <person name="Zhang P."/>
            <person name="Huang Z."/>
            <person name="Berger S.L."/>
            <person name="Reinberg D."/>
            <person name="Wang J."/>
            <person name="Liebig J."/>
        </authorList>
    </citation>
    <scope>NUCLEOTIDE SEQUENCE [LARGE SCALE GENOMIC DNA]</scope>
    <source>
        <strain evidence="1 2">R22 G/1</strain>
    </source>
</reference>
<dbReference type="Pfam" id="PF05742">
    <property type="entry name" value="TANGO2"/>
    <property type="match status" value="1"/>
</dbReference>
<dbReference type="GO" id="GO:0009306">
    <property type="term" value="P:protein secretion"/>
    <property type="evidence" value="ECO:0007669"/>
    <property type="project" value="TreeGrafter"/>
</dbReference>
<dbReference type="Proteomes" id="UP000008237">
    <property type="component" value="Unassembled WGS sequence"/>
</dbReference>
<dbReference type="OrthoDB" id="191601at2759"/>
<evidence type="ECO:0000313" key="1">
    <source>
        <dbReference type="EMBL" id="EFN81661.1"/>
    </source>
</evidence>
<dbReference type="PANTHER" id="PTHR17985">
    <property type="entry name" value="SER/THR-RICH PROTEIN T10 IN DGCR REGION"/>
    <property type="match status" value="1"/>
</dbReference>
<dbReference type="InParanoid" id="E2BRG9"/>
<name>E2BRG9_HARSA</name>
<proteinExistence type="predicted"/>
<sequence length="135" mass="15477">MCILFIYRNPDADARSYRLIIASNRDEMYKRPALLAHYWDKHPECLGGIDMEPGKEGGTWLALSTKGKAAIILNFVNKEGVPNMSRKSRGSLIKNFITSNDSIELYLNKLHKENINIQPYNPYCLVLLDLKYVNN</sequence>
<dbReference type="PANTHER" id="PTHR17985:SF8">
    <property type="entry name" value="TRANSPORT AND GOLGI ORGANIZATION PROTEIN 2 HOMOLOG"/>
    <property type="match status" value="1"/>
</dbReference>
<protein>
    <submittedName>
        <fullName evidence="1">Uncharacterized protein C22orf25-like protein</fullName>
    </submittedName>
</protein>
<dbReference type="OMA" id="NIEWTRR"/>
<keyword evidence="2" id="KW-1185">Reference proteome</keyword>
<evidence type="ECO:0000313" key="2">
    <source>
        <dbReference type="Proteomes" id="UP000008237"/>
    </source>
</evidence>
<dbReference type="STRING" id="610380.E2BRG9"/>
<organism evidence="2">
    <name type="scientific">Harpegnathos saltator</name>
    <name type="common">Jerdon's jumping ant</name>
    <dbReference type="NCBI Taxonomy" id="610380"/>
    <lineage>
        <taxon>Eukaryota</taxon>
        <taxon>Metazoa</taxon>
        <taxon>Ecdysozoa</taxon>
        <taxon>Arthropoda</taxon>
        <taxon>Hexapoda</taxon>
        <taxon>Insecta</taxon>
        <taxon>Pterygota</taxon>
        <taxon>Neoptera</taxon>
        <taxon>Endopterygota</taxon>
        <taxon>Hymenoptera</taxon>
        <taxon>Apocrita</taxon>
        <taxon>Aculeata</taxon>
        <taxon>Formicoidea</taxon>
        <taxon>Formicidae</taxon>
        <taxon>Ponerinae</taxon>
        <taxon>Ponerini</taxon>
        <taxon>Harpegnathos</taxon>
    </lineage>
</organism>
<accession>E2BRG9</accession>
<dbReference type="AlphaFoldDB" id="E2BRG9"/>